<evidence type="ECO:0000259" key="6">
    <source>
        <dbReference type="PROSITE" id="PS50157"/>
    </source>
</evidence>
<dbReference type="PROSITE" id="PS50157">
    <property type="entry name" value="ZINC_FINGER_C2H2_2"/>
    <property type="match status" value="1"/>
</dbReference>
<dbReference type="PANTHER" id="PTHR13267">
    <property type="entry name" value="ZINC FINGER PROTEIN 277"/>
    <property type="match status" value="1"/>
</dbReference>
<evidence type="ECO:0000256" key="3">
    <source>
        <dbReference type="ARBA" id="ARBA00022833"/>
    </source>
</evidence>
<gene>
    <name evidence="7" type="ORF">ILUMI_09097</name>
</gene>
<evidence type="ECO:0000313" key="8">
    <source>
        <dbReference type="Proteomes" id="UP000801492"/>
    </source>
</evidence>
<proteinExistence type="inferred from homology"/>
<accession>A0A8K0D9Y0</accession>
<dbReference type="SUPFAM" id="SSF57667">
    <property type="entry name" value="beta-beta-alpha zinc fingers"/>
    <property type="match status" value="2"/>
</dbReference>
<dbReference type="InterPro" id="IPR036236">
    <property type="entry name" value="Znf_C2H2_sf"/>
</dbReference>
<keyword evidence="3" id="KW-0862">Zinc</keyword>
<evidence type="ECO:0000313" key="7">
    <source>
        <dbReference type="EMBL" id="KAF2897070.1"/>
    </source>
</evidence>
<dbReference type="EMBL" id="VTPC01004488">
    <property type="protein sequence ID" value="KAF2897070.1"/>
    <property type="molecule type" value="Genomic_DNA"/>
</dbReference>
<dbReference type="InterPro" id="IPR041661">
    <property type="entry name" value="ZN622/Rei1/Reh1_Znf-C2H2"/>
</dbReference>
<dbReference type="GO" id="GO:0008270">
    <property type="term" value="F:zinc ion binding"/>
    <property type="evidence" value="ECO:0007669"/>
    <property type="project" value="UniProtKB-KW"/>
</dbReference>
<dbReference type="InterPro" id="IPR013087">
    <property type="entry name" value="Znf_C2H2_type"/>
</dbReference>
<keyword evidence="8" id="KW-1185">Reference proteome</keyword>
<dbReference type="PROSITE" id="PS00028">
    <property type="entry name" value="ZINC_FINGER_C2H2_1"/>
    <property type="match status" value="2"/>
</dbReference>
<evidence type="ECO:0000256" key="4">
    <source>
        <dbReference type="ARBA" id="ARBA00034119"/>
    </source>
</evidence>
<evidence type="ECO:0000256" key="2">
    <source>
        <dbReference type="ARBA" id="ARBA00022771"/>
    </source>
</evidence>
<evidence type="ECO:0000256" key="1">
    <source>
        <dbReference type="ARBA" id="ARBA00022723"/>
    </source>
</evidence>
<dbReference type="Proteomes" id="UP000801492">
    <property type="component" value="Unassembled WGS sequence"/>
</dbReference>
<keyword evidence="1" id="KW-0479">Metal-binding</keyword>
<dbReference type="AlphaFoldDB" id="A0A8K0D9Y0"/>
<keyword evidence="2 5" id="KW-0863">Zinc-finger</keyword>
<dbReference type="InterPro" id="IPR040048">
    <property type="entry name" value="ZNF277"/>
</dbReference>
<protein>
    <recommendedName>
        <fullName evidence="6">C2H2-type domain-containing protein</fullName>
    </recommendedName>
</protein>
<feature type="domain" description="C2H2-type" evidence="6">
    <location>
        <begin position="181"/>
        <end position="210"/>
    </location>
</feature>
<dbReference type="Pfam" id="PF12756">
    <property type="entry name" value="zf-C2H2_2"/>
    <property type="match status" value="2"/>
</dbReference>
<name>A0A8K0D9Y0_IGNLU</name>
<sequence>MFGPLAFQENSESNDNDSNYETKCLLCNDSFNLKLCLPTFLKHVFEVHNLVIEDAQNIDNLPEYISFWREKFAKTPIEQIIPAISISLTSSKYFVLSTLSKDDKDLRHRLKLEKMLQMQDFERNDDNFSKQCLFCKLNFKGRRCDYLTHLSEDHNIRLGNPQNLVYIDELLQRISEKLETLQCLYCEKTFPDRVTLKEHMRKKQHKRIHPSNQSYDRYYAVNYLDPDRKWHNIEKEVDVDIPQQSGTQDNSDEEYNGWNEADTSIVCLFCTLKETDINKLCLHMTSKHHFNFYTITKHLDFYQKVKFVNYVRRQIHKLHCIYCDADFENNAVLDTHMEKDKHYCLPDLKVFDQPEFYFPTYENDSFLYFLEEIED</sequence>
<organism evidence="7 8">
    <name type="scientific">Ignelater luminosus</name>
    <name type="common">Cucubano</name>
    <name type="synonym">Pyrophorus luminosus</name>
    <dbReference type="NCBI Taxonomy" id="2038154"/>
    <lineage>
        <taxon>Eukaryota</taxon>
        <taxon>Metazoa</taxon>
        <taxon>Ecdysozoa</taxon>
        <taxon>Arthropoda</taxon>
        <taxon>Hexapoda</taxon>
        <taxon>Insecta</taxon>
        <taxon>Pterygota</taxon>
        <taxon>Neoptera</taxon>
        <taxon>Endopterygota</taxon>
        <taxon>Coleoptera</taxon>
        <taxon>Polyphaga</taxon>
        <taxon>Elateriformia</taxon>
        <taxon>Elateroidea</taxon>
        <taxon>Elateridae</taxon>
        <taxon>Agrypninae</taxon>
        <taxon>Pyrophorini</taxon>
        <taxon>Ignelater</taxon>
    </lineage>
</organism>
<comment type="caution">
    <text evidence="7">The sequence shown here is derived from an EMBL/GenBank/DDBJ whole genome shotgun (WGS) entry which is preliminary data.</text>
</comment>
<comment type="similarity">
    <text evidence="4">Belongs to the ZNF277 family.</text>
</comment>
<evidence type="ECO:0000256" key="5">
    <source>
        <dbReference type="PROSITE-ProRule" id="PRU00042"/>
    </source>
</evidence>
<dbReference type="PANTHER" id="PTHR13267:SF3">
    <property type="entry name" value="ZINC FINGER PROTEIN 277"/>
    <property type="match status" value="1"/>
</dbReference>
<dbReference type="SMART" id="SM00355">
    <property type="entry name" value="ZnF_C2H2"/>
    <property type="match status" value="3"/>
</dbReference>
<dbReference type="OrthoDB" id="278606at2759"/>
<reference evidence="7" key="1">
    <citation type="submission" date="2019-08" db="EMBL/GenBank/DDBJ databases">
        <title>The genome of the North American firefly Photinus pyralis.</title>
        <authorList>
            <consortium name="Photinus pyralis genome working group"/>
            <person name="Fallon T.R."/>
            <person name="Sander Lower S.E."/>
            <person name="Weng J.-K."/>
        </authorList>
    </citation>
    <scope>NUCLEOTIDE SEQUENCE</scope>
    <source>
        <strain evidence="7">TRF0915ILg1</strain>
        <tissue evidence="7">Whole body</tissue>
    </source>
</reference>